<evidence type="ECO:0000313" key="2">
    <source>
        <dbReference type="EMBL" id="SEQ31728.1"/>
    </source>
</evidence>
<organism evidence="2 3">
    <name type="scientific">Pseudomonas cuatrocienegasensis</name>
    <dbReference type="NCBI Taxonomy" id="543360"/>
    <lineage>
        <taxon>Bacteria</taxon>
        <taxon>Pseudomonadati</taxon>
        <taxon>Pseudomonadota</taxon>
        <taxon>Gammaproteobacteria</taxon>
        <taxon>Pseudomonadales</taxon>
        <taxon>Pseudomonadaceae</taxon>
        <taxon>Pseudomonas</taxon>
    </lineage>
</organism>
<accession>A0ABY1B9Q2</accession>
<name>A0ABY1B9Q2_9PSED</name>
<gene>
    <name evidence="2" type="ORF">SAMN05216600_10518</name>
</gene>
<sequence>MLVYGLLYAVVLIHLLFIAFVLLGGVLALRWRRVVWVHLPAVAWGVIVEVMHLQCPLTPLENSLRRAAGEAGYSGGFIEQYLLTLLYPAGLTPQVQLWLGAVVVVVNALVYGMVIWRVLRRTG</sequence>
<keyword evidence="1" id="KW-0812">Transmembrane</keyword>
<dbReference type="Proteomes" id="UP000198512">
    <property type="component" value="Unassembled WGS sequence"/>
</dbReference>
<protein>
    <recommendedName>
        <fullName evidence="4">DUF2784 domain-containing protein</fullName>
    </recommendedName>
</protein>
<keyword evidence="1" id="KW-0472">Membrane</keyword>
<feature type="transmembrane region" description="Helical" evidence="1">
    <location>
        <begin position="97"/>
        <end position="119"/>
    </location>
</feature>
<keyword evidence="3" id="KW-1185">Reference proteome</keyword>
<dbReference type="InterPro" id="IPR021218">
    <property type="entry name" value="DUF2784"/>
</dbReference>
<keyword evidence="1" id="KW-1133">Transmembrane helix</keyword>
<dbReference type="EMBL" id="FOFP01000005">
    <property type="protein sequence ID" value="SEQ31728.1"/>
    <property type="molecule type" value="Genomic_DNA"/>
</dbReference>
<evidence type="ECO:0000256" key="1">
    <source>
        <dbReference type="SAM" id="Phobius"/>
    </source>
</evidence>
<dbReference type="RefSeq" id="WP_069518145.1">
    <property type="nucleotide sequence ID" value="NZ_FOFP01000005.1"/>
</dbReference>
<reference evidence="2 3" key="1">
    <citation type="submission" date="2016-10" db="EMBL/GenBank/DDBJ databases">
        <authorList>
            <person name="Varghese N."/>
            <person name="Submissions S."/>
        </authorList>
    </citation>
    <scope>NUCLEOTIDE SEQUENCE [LARGE SCALE GENOMIC DNA]</scope>
    <source>
        <strain evidence="2 3">CIP 109853</strain>
    </source>
</reference>
<comment type="caution">
    <text evidence="2">The sequence shown here is derived from an EMBL/GenBank/DDBJ whole genome shotgun (WGS) entry which is preliminary data.</text>
</comment>
<feature type="transmembrane region" description="Helical" evidence="1">
    <location>
        <begin position="6"/>
        <end position="27"/>
    </location>
</feature>
<dbReference type="Pfam" id="PF10861">
    <property type="entry name" value="DUF2784"/>
    <property type="match status" value="1"/>
</dbReference>
<feature type="transmembrane region" description="Helical" evidence="1">
    <location>
        <begin position="34"/>
        <end position="53"/>
    </location>
</feature>
<evidence type="ECO:0008006" key="4">
    <source>
        <dbReference type="Google" id="ProtNLM"/>
    </source>
</evidence>
<proteinExistence type="predicted"/>
<evidence type="ECO:0000313" key="3">
    <source>
        <dbReference type="Proteomes" id="UP000198512"/>
    </source>
</evidence>